<accession>A0A183IUZ5</accession>
<keyword evidence="3" id="KW-1185">Reference proteome</keyword>
<proteinExistence type="predicted"/>
<dbReference type="OrthoDB" id="523901at2759"/>
<dbReference type="EMBL" id="UZAM01010625">
    <property type="protein sequence ID" value="VDP13102.1"/>
    <property type="molecule type" value="Genomic_DNA"/>
</dbReference>
<organism evidence="4">
    <name type="scientific">Soboliphyme baturini</name>
    <dbReference type="NCBI Taxonomy" id="241478"/>
    <lineage>
        <taxon>Eukaryota</taxon>
        <taxon>Metazoa</taxon>
        <taxon>Ecdysozoa</taxon>
        <taxon>Nematoda</taxon>
        <taxon>Enoplea</taxon>
        <taxon>Dorylaimia</taxon>
        <taxon>Dioctophymatida</taxon>
        <taxon>Dioctophymatoidea</taxon>
        <taxon>Soboliphymatidae</taxon>
        <taxon>Soboliphyme</taxon>
    </lineage>
</organism>
<gene>
    <name evidence="2" type="ORF">SBAD_LOCUS7442</name>
</gene>
<sequence length="115" mass="12635">VKTNFRTAITVPERSWERFRDYFAVVCEKISRPSQLAEDGGGVTVPLASPDKTAADQDGRQIERQKDEAAQKQQSPPPPTVISHPSQEETGSCASKEGKEPTERTSAHSYPTGQH</sequence>
<feature type="region of interest" description="Disordered" evidence="1">
    <location>
        <begin position="33"/>
        <end position="115"/>
    </location>
</feature>
<dbReference type="AlphaFoldDB" id="A0A183IUZ5"/>
<feature type="compositionally biased region" description="Polar residues" evidence="1">
    <location>
        <begin position="83"/>
        <end position="93"/>
    </location>
</feature>
<protein>
    <submittedName>
        <fullName evidence="4">Myotubularin phosphatase domain-containing protein</fullName>
    </submittedName>
</protein>
<evidence type="ECO:0000313" key="3">
    <source>
        <dbReference type="Proteomes" id="UP000270296"/>
    </source>
</evidence>
<feature type="compositionally biased region" description="Basic and acidic residues" evidence="1">
    <location>
        <begin position="53"/>
        <end position="70"/>
    </location>
</feature>
<name>A0A183IUZ5_9BILA</name>
<reference evidence="2 3" key="2">
    <citation type="submission" date="2018-11" db="EMBL/GenBank/DDBJ databases">
        <authorList>
            <consortium name="Pathogen Informatics"/>
        </authorList>
    </citation>
    <scope>NUCLEOTIDE SEQUENCE [LARGE SCALE GENOMIC DNA]</scope>
</reference>
<evidence type="ECO:0000256" key="1">
    <source>
        <dbReference type="SAM" id="MobiDB-lite"/>
    </source>
</evidence>
<reference evidence="4" key="1">
    <citation type="submission" date="2016-06" db="UniProtKB">
        <authorList>
            <consortium name="WormBaseParasite"/>
        </authorList>
    </citation>
    <scope>IDENTIFICATION</scope>
</reference>
<evidence type="ECO:0000313" key="2">
    <source>
        <dbReference type="EMBL" id="VDP13102.1"/>
    </source>
</evidence>
<dbReference type="WBParaSite" id="SBAD_0000772101-mRNA-1">
    <property type="protein sequence ID" value="SBAD_0000772101-mRNA-1"/>
    <property type="gene ID" value="SBAD_0000772101"/>
</dbReference>
<dbReference type="Proteomes" id="UP000270296">
    <property type="component" value="Unassembled WGS sequence"/>
</dbReference>
<evidence type="ECO:0000313" key="4">
    <source>
        <dbReference type="WBParaSite" id="SBAD_0000772101-mRNA-1"/>
    </source>
</evidence>
<feature type="compositionally biased region" description="Basic and acidic residues" evidence="1">
    <location>
        <begin position="96"/>
        <end position="106"/>
    </location>
</feature>